<dbReference type="Pfam" id="PF00005">
    <property type="entry name" value="ABC_tran"/>
    <property type="match status" value="1"/>
</dbReference>
<feature type="domain" description="ABC transporter" evidence="4">
    <location>
        <begin position="6"/>
        <end position="245"/>
    </location>
</feature>
<reference evidence="5" key="1">
    <citation type="submission" date="2020-05" db="EMBL/GenBank/DDBJ databases">
        <authorList>
            <person name="Chiriac C."/>
            <person name="Salcher M."/>
            <person name="Ghai R."/>
            <person name="Kavagutti S V."/>
        </authorList>
    </citation>
    <scope>NUCLEOTIDE SEQUENCE</scope>
</reference>
<organism evidence="5">
    <name type="scientific">freshwater metagenome</name>
    <dbReference type="NCBI Taxonomy" id="449393"/>
    <lineage>
        <taxon>unclassified sequences</taxon>
        <taxon>metagenomes</taxon>
        <taxon>ecological metagenomes</taxon>
    </lineage>
</organism>
<dbReference type="GO" id="GO:0005524">
    <property type="term" value="F:ATP binding"/>
    <property type="evidence" value="ECO:0007669"/>
    <property type="project" value="UniProtKB-KW"/>
</dbReference>
<evidence type="ECO:0000256" key="1">
    <source>
        <dbReference type="ARBA" id="ARBA00022448"/>
    </source>
</evidence>
<dbReference type="Gene3D" id="3.40.50.300">
    <property type="entry name" value="P-loop containing nucleotide triphosphate hydrolases"/>
    <property type="match status" value="1"/>
</dbReference>
<keyword evidence="1" id="KW-0813">Transport</keyword>
<keyword evidence="3" id="KW-0067">ATP-binding</keyword>
<dbReference type="PROSITE" id="PS50893">
    <property type="entry name" value="ABC_TRANSPORTER_2"/>
    <property type="match status" value="1"/>
</dbReference>
<accession>A0A6J6CT93</accession>
<protein>
    <submittedName>
        <fullName evidence="5">Unannotated protein</fullName>
    </submittedName>
</protein>
<evidence type="ECO:0000313" key="5">
    <source>
        <dbReference type="EMBL" id="CAB4554386.1"/>
    </source>
</evidence>
<evidence type="ECO:0000256" key="3">
    <source>
        <dbReference type="ARBA" id="ARBA00022840"/>
    </source>
</evidence>
<dbReference type="InterPro" id="IPR050153">
    <property type="entry name" value="Metal_Ion_Import_ABC"/>
</dbReference>
<dbReference type="GO" id="GO:0016887">
    <property type="term" value="F:ATP hydrolysis activity"/>
    <property type="evidence" value="ECO:0007669"/>
    <property type="project" value="InterPro"/>
</dbReference>
<dbReference type="InterPro" id="IPR027417">
    <property type="entry name" value="P-loop_NTPase"/>
</dbReference>
<dbReference type="EMBL" id="CAEZTD010000012">
    <property type="protein sequence ID" value="CAB4554386.1"/>
    <property type="molecule type" value="Genomic_DNA"/>
</dbReference>
<dbReference type="SMART" id="SM00382">
    <property type="entry name" value="AAA"/>
    <property type="match status" value="1"/>
</dbReference>
<dbReference type="PANTHER" id="PTHR42734">
    <property type="entry name" value="METAL TRANSPORT SYSTEM ATP-BINDING PROTEIN TM_0124-RELATED"/>
    <property type="match status" value="1"/>
</dbReference>
<evidence type="ECO:0000256" key="2">
    <source>
        <dbReference type="ARBA" id="ARBA00022741"/>
    </source>
</evidence>
<dbReference type="InterPro" id="IPR003593">
    <property type="entry name" value="AAA+_ATPase"/>
</dbReference>
<evidence type="ECO:0000259" key="4">
    <source>
        <dbReference type="PROSITE" id="PS50893"/>
    </source>
</evidence>
<keyword evidence="2" id="KW-0547">Nucleotide-binding</keyword>
<proteinExistence type="predicted"/>
<gene>
    <name evidence="5" type="ORF">UFOPK1591_00272</name>
</gene>
<sequence length="263" mass="28655">MNSVAIELDHVSILRSGKPTLDDVTFEVKAGEQWAVIGPNGAGKSTLLAVCATSTLPVRGTATIFGMRVGRTPLSDIRERLGYVTTHHSMEWPMTARDIVLTAFTRTVETPMRWEPTPMQTDEANHHLARLGLSHVADTSWRALSQGELGRTLLARATLLKPQMLLLDEPAAGLDLAAREQVLDTIAELSTENPDLTTVMITHHLEELPTSTTHAALMSKGRIITRGFAVDVLTSENLTACFGVPIVVDFAHGRWSSRSGRSD</sequence>
<dbReference type="SUPFAM" id="SSF52540">
    <property type="entry name" value="P-loop containing nucleoside triphosphate hydrolases"/>
    <property type="match status" value="1"/>
</dbReference>
<dbReference type="AlphaFoldDB" id="A0A6J6CT93"/>
<name>A0A6J6CT93_9ZZZZ</name>
<dbReference type="InterPro" id="IPR003439">
    <property type="entry name" value="ABC_transporter-like_ATP-bd"/>
</dbReference>